<evidence type="ECO:0000313" key="2">
    <source>
        <dbReference type="Proteomes" id="UP001307849"/>
    </source>
</evidence>
<accession>A0AAN8MWD6</accession>
<keyword evidence="2" id="KW-1185">Reference proteome</keyword>
<dbReference type="AlphaFoldDB" id="A0AAN8MWD6"/>
<protein>
    <submittedName>
        <fullName evidence="1">Uncharacterized protein</fullName>
    </submittedName>
</protein>
<proteinExistence type="predicted"/>
<name>A0AAN8MWD6_9PEZI</name>
<sequence length="205" mass="24719">MYSRVQPPPRLWTRGLWWGDVKYFEYHAAYIATRRNKYCGSLRKVAVTMRGNKTPMDDYVYWFALEAFRWLDNGSIDEVEIVYDEDGPTNRPPNIWDELLHWASQDWKDNPGAFWRFGWHGLEYIRRWSNMKWKFERVPNRTLDERGRFVRYWDYGDCSESGVVEEAVVWSVMRQHQQYNMGITKQDLLPGPLLMMLDTLKLPYD</sequence>
<dbReference type="EMBL" id="JAVHJM010000015">
    <property type="protein sequence ID" value="KAK6497188.1"/>
    <property type="molecule type" value="Genomic_DNA"/>
</dbReference>
<organism evidence="1 2">
    <name type="scientific">Arthrobotrys conoides</name>
    <dbReference type="NCBI Taxonomy" id="74498"/>
    <lineage>
        <taxon>Eukaryota</taxon>
        <taxon>Fungi</taxon>
        <taxon>Dikarya</taxon>
        <taxon>Ascomycota</taxon>
        <taxon>Pezizomycotina</taxon>
        <taxon>Orbiliomycetes</taxon>
        <taxon>Orbiliales</taxon>
        <taxon>Orbiliaceae</taxon>
        <taxon>Arthrobotrys</taxon>
    </lineage>
</organism>
<evidence type="ECO:0000313" key="1">
    <source>
        <dbReference type="EMBL" id="KAK6497188.1"/>
    </source>
</evidence>
<comment type="caution">
    <text evidence="1">The sequence shown here is derived from an EMBL/GenBank/DDBJ whole genome shotgun (WGS) entry which is preliminary data.</text>
</comment>
<gene>
    <name evidence="1" type="ORF">TWF506_004663</name>
</gene>
<reference evidence="1 2" key="1">
    <citation type="submission" date="2019-10" db="EMBL/GenBank/DDBJ databases">
        <authorList>
            <person name="Palmer J.M."/>
        </authorList>
    </citation>
    <scope>NUCLEOTIDE SEQUENCE [LARGE SCALE GENOMIC DNA]</scope>
    <source>
        <strain evidence="1 2">TWF506</strain>
    </source>
</reference>
<dbReference type="Proteomes" id="UP001307849">
    <property type="component" value="Unassembled WGS sequence"/>
</dbReference>